<evidence type="ECO:0000313" key="9">
    <source>
        <dbReference type="Proteomes" id="UP000186905"/>
    </source>
</evidence>
<dbReference type="InterPro" id="IPR058625">
    <property type="entry name" value="MdtA-like_BSH"/>
</dbReference>
<gene>
    <name evidence="8" type="ORF">BIT28_24525</name>
</gene>
<keyword evidence="5" id="KW-0472">Membrane</keyword>
<sequence length="352" mass="38170">MKATVVTSAILAILIFIWYLVADRITPYTSNVRVKAMVIDIVPEVSGHVTAVAVNNGQVVEAGDLLARIDPRPYQLKVDRARAALELATQSVGAGSSAIEVSVANLTAARTNLENAELQTARTLELESRGIVSKARGDNARATLQAAQSAVAASEADLDRVRREYGVEGADNPQIREAVAVLGEAELALDWTKLRAPARGVIVDLTVTSGAYARAGSPLLTFVSFEELWVEAYMKENNIANINIGDPAEISLDLYPGRIFDGVVASITYAASDDTREGSLPSAPRVDGWMREPQRFPVRIVMPDYQVGSEGHDIRRMVNGQADVVVYTGESRFMNALAVMWMRLMSLVSYAY</sequence>
<evidence type="ECO:0000313" key="8">
    <source>
        <dbReference type="EMBL" id="OLQ72191.1"/>
    </source>
</evidence>
<dbReference type="AlphaFoldDB" id="A0A1Q9GCS9"/>
<dbReference type="GO" id="GO:0016020">
    <property type="term" value="C:membrane"/>
    <property type="evidence" value="ECO:0007669"/>
    <property type="project" value="UniProtKB-SubCell"/>
</dbReference>
<dbReference type="InterPro" id="IPR058634">
    <property type="entry name" value="AaeA-lik-b-barrel"/>
</dbReference>
<dbReference type="SUPFAM" id="SSF111369">
    <property type="entry name" value="HlyD-like secretion proteins"/>
    <property type="match status" value="3"/>
</dbReference>
<keyword evidence="3" id="KW-0812">Transmembrane</keyword>
<evidence type="ECO:0000256" key="5">
    <source>
        <dbReference type="ARBA" id="ARBA00023136"/>
    </source>
</evidence>
<comment type="caution">
    <text evidence="8">The sequence shown here is derived from an EMBL/GenBank/DDBJ whole genome shotgun (WGS) entry which is preliminary data.</text>
</comment>
<dbReference type="Gene3D" id="2.40.30.170">
    <property type="match status" value="1"/>
</dbReference>
<comment type="similarity">
    <text evidence="2">Belongs to the membrane fusion protein (MFP) (TC 8.A.1) family.</text>
</comment>
<evidence type="ECO:0000256" key="1">
    <source>
        <dbReference type="ARBA" id="ARBA00004167"/>
    </source>
</evidence>
<dbReference type="Gene3D" id="2.40.50.100">
    <property type="match status" value="1"/>
</dbReference>
<comment type="subcellular location">
    <subcellularLocation>
        <location evidence="1">Membrane</location>
        <topology evidence="1">Single-pass membrane protein</topology>
    </subcellularLocation>
</comment>
<dbReference type="STRING" id="1903952.BIT28_24525"/>
<evidence type="ECO:0000256" key="4">
    <source>
        <dbReference type="ARBA" id="ARBA00022989"/>
    </source>
</evidence>
<evidence type="ECO:0008006" key="10">
    <source>
        <dbReference type="Google" id="ProtNLM"/>
    </source>
</evidence>
<reference evidence="8 9" key="1">
    <citation type="submission" date="2016-09" db="EMBL/GenBank/DDBJ databases">
        <title>Photobacterium proteolyticum sp. nov. a protease producing bacterium isolated from ocean sediments of Laizhou Bay.</title>
        <authorList>
            <person name="Li Y."/>
        </authorList>
    </citation>
    <scope>NUCLEOTIDE SEQUENCE [LARGE SCALE GENOMIC DNA]</scope>
    <source>
        <strain evidence="8 9">13-12</strain>
    </source>
</reference>
<dbReference type="PANTHER" id="PTHR30386:SF26">
    <property type="entry name" value="TRANSPORT PROTEIN COMB"/>
    <property type="match status" value="1"/>
</dbReference>
<name>A0A1Q9GCS9_9GAMM</name>
<proteinExistence type="inferred from homology"/>
<evidence type="ECO:0000259" key="6">
    <source>
        <dbReference type="Pfam" id="PF25917"/>
    </source>
</evidence>
<dbReference type="EMBL" id="MJIL01000092">
    <property type="protein sequence ID" value="OLQ72191.1"/>
    <property type="molecule type" value="Genomic_DNA"/>
</dbReference>
<dbReference type="Pfam" id="PF25963">
    <property type="entry name" value="Beta-barrel_AAEA"/>
    <property type="match status" value="1"/>
</dbReference>
<dbReference type="OrthoDB" id="8958519at2"/>
<organism evidence="8 9">
    <name type="scientific">Photobacterium proteolyticum</name>
    <dbReference type="NCBI Taxonomy" id="1903952"/>
    <lineage>
        <taxon>Bacteria</taxon>
        <taxon>Pseudomonadati</taxon>
        <taxon>Pseudomonadota</taxon>
        <taxon>Gammaproteobacteria</taxon>
        <taxon>Vibrionales</taxon>
        <taxon>Vibrionaceae</taxon>
        <taxon>Photobacterium</taxon>
    </lineage>
</organism>
<accession>A0A1Q9GCS9</accession>
<feature type="domain" description="p-hydroxybenzoic acid efflux pump subunit AaeA-like beta-barrel" evidence="7">
    <location>
        <begin position="228"/>
        <end position="307"/>
    </location>
</feature>
<keyword evidence="4" id="KW-1133">Transmembrane helix</keyword>
<evidence type="ECO:0000256" key="3">
    <source>
        <dbReference type="ARBA" id="ARBA00022692"/>
    </source>
</evidence>
<dbReference type="RefSeq" id="WP_075767167.1">
    <property type="nucleotide sequence ID" value="NZ_MJIL01000092.1"/>
</dbReference>
<dbReference type="InterPro" id="IPR050739">
    <property type="entry name" value="MFP"/>
</dbReference>
<feature type="domain" description="Multidrug resistance protein MdtA-like barrel-sandwich hybrid" evidence="6">
    <location>
        <begin position="39"/>
        <end position="218"/>
    </location>
</feature>
<dbReference type="Proteomes" id="UP000186905">
    <property type="component" value="Unassembled WGS sequence"/>
</dbReference>
<protein>
    <recommendedName>
        <fullName evidence="10">Hemolysin D</fullName>
    </recommendedName>
</protein>
<keyword evidence="9" id="KW-1185">Reference proteome</keyword>
<evidence type="ECO:0000259" key="7">
    <source>
        <dbReference type="Pfam" id="PF25963"/>
    </source>
</evidence>
<evidence type="ECO:0000256" key="2">
    <source>
        <dbReference type="ARBA" id="ARBA00009477"/>
    </source>
</evidence>
<dbReference type="PANTHER" id="PTHR30386">
    <property type="entry name" value="MEMBRANE FUSION SUBUNIT OF EMRAB-TOLC MULTIDRUG EFFLUX PUMP"/>
    <property type="match status" value="1"/>
</dbReference>
<dbReference type="Pfam" id="PF25917">
    <property type="entry name" value="BSH_RND"/>
    <property type="match status" value="1"/>
</dbReference>